<gene>
    <name evidence="1" type="ORF">NIES4072_73420</name>
</gene>
<proteinExistence type="predicted"/>
<sequence length="37" mass="4261">MTPELTVEISDSLTEEVDRLSEIFEVQLQHKSIIDSQ</sequence>
<accession>A0A2R5FY32</accession>
<dbReference type="AlphaFoldDB" id="A0A2R5FY32"/>
<organism evidence="1 2">
    <name type="scientific">Nostoc commune NIES-4072</name>
    <dbReference type="NCBI Taxonomy" id="2005467"/>
    <lineage>
        <taxon>Bacteria</taxon>
        <taxon>Bacillati</taxon>
        <taxon>Cyanobacteriota</taxon>
        <taxon>Cyanophyceae</taxon>
        <taxon>Nostocales</taxon>
        <taxon>Nostocaceae</taxon>
        <taxon>Nostoc</taxon>
    </lineage>
</organism>
<name>A0A2R5FY32_NOSCO</name>
<comment type="caution">
    <text evidence="1">The sequence shown here is derived from an EMBL/GenBank/DDBJ whole genome shotgun (WGS) entry which is preliminary data.</text>
</comment>
<evidence type="ECO:0000313" key="2">
    <source>
        <dbReference type="Proteomes" id="UP000245124"/>
    </source>
</evidence>
<dbReference type="EMBL" id="BDUD01000007">
    <property type="protein sequence ID" value="GBG23630.1"/>
    <property type="molecule type" value="Genomic_DNA"/>
</dbReference>
<reference evidence="1 2" key="1">
    <citation type="submission" date="2017-06" db="EMBL/GenBank/DDBJ databases">
        <title>Genome sequencing of cyanobaciteial culture collection at National Institute for Environmental Studies (NIES).</title>
        <authorList>
            <person name="Hirose Y."/>
            <person name="Shimura Y."/>
            <person name="Fujisawa T."/>
            <person name="Nakamura Y."/>
            <person name="Kawachi M."/>
        </authorList>
    </citation>
    <scope>NUCLEOTIDE SEQUENCE [LARGE SCALE GENOMIC DNA]</scope>
    <source>
        <strain evidence="1 2">NIES-4072</strain>
    </source>
</reference>
<dbReference type="Proteomes" id="UP000245124">
    <property type="component" value="Unassembled WGS sequence"/>
</dbReference>
<protein>
    <submittedName>
        <fullName evidence="1">Uncharacterized protein</fullName>
    </submittedName>
</protein>
<evidence type="ECO:0000313" key="1">
    <source>
        <dbReference type="EMBL" id="GBG23630.1"/>
    </source>
</evidence>
<keyword evidence="2" id="KW-1185">Reference proteome</keyword>